<sequence length="325" mass="36659">MEIRQMRYFLEVAKREHVTDAAHALHVAQSSVSRQLLQLESELGVDLFIREGRRVKLTANGKLFLARVEQIMHMIGEAKREVKEHLEPEKGTVRIAFPISLAAHVMPTAIYAFRQRYPEAKFQMKQALYRDLIDGVVHGESNLALIAPLPADEKKIRSKLLFTEKIVALLPMHHRLANQPGIRLSELKDDPFVTLPEGTIFREIVLGACREIGIVPHIAFEGDDIDALKGLVSAGLGVALMPEVTLVDIIPQSTVKLPLIDPQVTRTVGVISPTQRKLLPTELLFYHFLTDFFRRSLHKKKANKPGPTLIFISFRTAGSCFIWTR</sequence>
<reference evidence="6 7" key="1">
    <citation type="submission" date="2022-10" db="EMBL/GenBank/DDBJ databases">
        <title>Comparative genomic analysis of Cohnella hashimotonis sp. nov., isolated from the International Space Station.</title>
        <authorList>
            <person name="Simpson A."/>
            <person name="Venkateswaran K."/>
        </authorList>
    </citation>
    <scope>NUCLEOTIDE SEQUENCE [LARGE SCALE GENOMIC DNA]</scope>
    <source>
        <strain evidence="6 7">DSM 18997</strain>
    </source>
</reference>
<dbReference type="Proteomes" id="UP001153387">
    <property type="component" value="Unassembled WGS sequence"/>
</dbReference>
<accession>A0A9X4KG21</accession>
<dbReference type="InterPro" id="IPR036390">
    <property type="entry name" value="WH_DNA-bd_sf"/>
</dbReference>
<organism evidence="6 7">
    <name type="scientific">Cohnella ginsengisoli</name>
    <dbReference type="NCBI Taxonomy" id="425004"/>
    <lineage>
        <taxon>Bacteria</taxon>
        <taxon>Bacillati</taxon>
        <taxon>Bacillota</taxon>
        <taxon>Bacilli</taxon>
        <taxon>Bacillales</taxon>
        <taxon>Paenibacillaceae</taxon>
        <taxon>Cohnella</taxon>
    </lineage>
</organism>
<keyword evidence="3" id="KW-0238">DNA-binding</keyword>
<dbReference type="GO" id="GO:0032993">
    <property type="term" value="C:protein-DNA complex"/>
    <property type="evidence" value="ECO:0007669"/>
    <property type="project" value="TreeGrafter"/>
</dbReference>
<dbReference type="RefSeq" id="WP_277566789.1">
    <property type="nucleotide sequence ID" value="NZ_JAPDHZ010000003.1"/>
</dbReference>
<name>A0A9X4KG21_9BACL</name>
<dbReference type="PANTHER" id="PTHR30346">
    <property type="entry name" value="TRANSCRIPTIONAL DUAL REGULATOR HCAR-RELATED"/>
    <property type="match status" value="1"/>
</dbReference>
<dbReference type="PRINTS" id="PR00039">
    <property type="entry name" value="HTHLYSR"/>
</dbReference>
<comment type="similarity">
    <text evidence="1">Belongs to the LysR transcriptional regulatory family.</text>
</comment>
<dbReference type="InterPro" id="IPR005119">
    <property type="entry name" value="LysR_subst-bd"/>
</dbReference>
<evidence type="ECO:0000313" key="7">
    <source>
        <dbReference type="Proteomes" id="UP001153387"/>
    </source>
</evidence>
<evidence type="ECO:0000313" key="6">
    <source>
        <dbReference type="EMBL" id="MDG0791483.1"/>
    </source>
</evidence>
<dbReference type="Pfam" id="PF03466">
    <property type="entry name" value="LysR_substrate"/>
    <property type="match status" value="1"/>
</dbReference>
<evidence type="ECO:0000256" key="3">
    <source>
        <dbReference type="ARBA" id="ARBA00023125"/>
    </source>
</evidence>
<dbReference type="InterPro" id="IPR000847">
    <property type="entry name" value="LysR_HTH_N"/>
</dbReference>
<gene>
    <name evidence="6" type="ORF">OMP38_11850</name>
</gene>
<dbReference type="Pfam" id="PF00126">
    <property type="entry name" value="HTH_1"/>
    <property type="match status" value="1"/>
</dbReference>
<dbReference type="CDD" id="cd08434">
    <property type="entry name" value="PBP2_GltC_like"/>
    <property type="match status" value="1"/>
</dbReference>
<feature type="domain" description="HTH lysR-type" evidence="5">
    <location>
        <begin position="1"/>
        <end position="58"/>
    </location>
</feature>
<evidence type="ECO:0000259" key="5">
    <source>
        <dbReference type="PROSITE" id="PS50931"/>
    </source>
</evidence>
<keyword evidence="2" id="KW-0805">Transcription regulation</keyword>
<protein>
    <submittedName>
        <fullName evidence="6">LysR family transcriptional regulator</fullName>
    </submittedName>
</protein>
<dbReference type="Gene3D" id="1.10.10.10">
    <property type="entry name" value="Winged helix-like DNA-binding domain superfamily/Winged helix DNA-binding domain"/>
    <property type="match status" value="1"/>
</dbReference>
<dbReference type="EMBL" id="JAPDHZ010000003">
    <property type="protein sequence ID" value="MDG0791483.1"/>
    <property type="molecule type" value="Genomic_DNA"/>
</dbReference>
<comment type="caution">
    <text evidence="6">The sequence shown here is derived from an EMBL/GenBank/DDBJ whole genome shotgun (WGS) entry which is preliminary data.</text>
</comment>
<proteinExistence type="inferred from homology"/>
<evidence type="ECO:0000256" key="2">
    <source>
        <dbReference type="ARBA" id="ARBA00023015"/>
    </source>
</evidence>
<dbReference type="InterPro" id="IPR036388">
    <property type="entry name" value="WH-like_DNA-bd_sf"/>
</dbReference>
<evidence type="ECO:0000256" key="4">
    <source>
        <dbReference type="ARBA" id="ARBA00023163"/>
    </source>
</evidence>
<dbReference type="PANTHER" id="PTHR30346:SF28">
    <property type="entry name" value="HTH-TYPE TRANSCRIPTIONAL REGULATOR CYNR"/>
    <property type="match status" value="1"/>
</dbReference>
<evidence type="ECO:0000256" key="1">
    <source>
        <dbReference type="ARBA" id="ARBA00009437"/>
    </source>
</evidence>
<dbReference type="GO" id="GO:0003700">
    <property type="term" value="F:DNA-binding transcription factor activity"/>
    <property type="evidence" value="ECO:0007669"/>
    <property type="project" value="InterPro"/>
</dbReference>
<dbReference type="SUPFAM" id="SSF53850">
    <property type="entry name" value="Periplasmic binding protein-like II"/>
    <property type="match status" value="1"/>
</dbReference>
<dbReference type="PROSITE" id="PS50931">
    <property type="entry name" value="HTH_LYSR"/>
    <property type="match status" value="1"/>
</dbReference>
<keyword evidence="4" id="KW-0804">Transcription</keyword>
<dbReference type="FunFam" id="1.10.10.10:FF:000001">
    <property type="entry name" value="LysR family transcriptional regulator"/>
    <property type="match status" value="1"/>
</dbReference>
<dbReference type="GO" id="GO:0003677">
    <property type="term" value="F:DNA binding"/>
    <property type="evidence" value="ECO:0007669"/>
    <property type="project" value="UniProtKB-KW"/>
</dbReference>
<dbReference type="AlphaFoldDB" id="A0A9X4KG21"/>
<dbReference type="Gene3D" id="3.40.190.10">
    <property type="entry name" value="Periplasmic binding protein-like II"/>
    <property type="match status" value="2"/>
</dbReference>
<dbReference type="SUPFAM" id="SSF46785">
    <property type="entry name" value="Winged helix' DNA-binding domain"/>
    <property type="match status" value="1"/>
</dbReference>
<keyword evidence="7" id="KW-1185">Reference proteome</keyword>